<evidence type="ECO:0000256" key="1">
    <source>
        <dbReference type="SAM" id="MobiDB-lite"/>
    </source>
</evidence>
<feature type="region of interest" description="Disordered" evidence="1">
    <location>
        <begin position="347"/>
        <end position="371"/>
    </location>
</feature>
<protein>
    <submittedName>
        <fullName evidence="2">Uncharacterized protein</fullName>
    </submittedName>
</protein>
<reference evidence="2" key="1">
    <citation type="submission" date="2023-03" db="EMBL/GenBank/DDBJ databases">
        <title>Massive genome expansion in bonnet fungi (Mycena s.s.) driven by repeated elements and novel gene families across ecological guilds.</title>
        <authorList>
            <consortium name="Lawrence Berkeley National Laboratory"/>
            <person name="Harder C.B."/>
            <person name="Miyauchi S."/>
            <person name="Viragh M."/>
            <person name="Kuo A."/>
            <person name="Thoen E."/>
            <person name="Andreopoulos B."/>
            <person name="Lu D."/>
            <person name="Skrede I."/>
            <person name="Drula E."/>
            <person name="Henrissat B."/>
            <person name="Morin E."/>
            <person name="Kohler A."/>
            <person name="Barry K."/>
            <person name="LaButti K."/>
            <person name="Morin E."/>
            <person name="Salamov A."/>
            <person name="Lipzen A."/>
            <person name="Mereny Z."/>
            <person name="Hegedus B."/>
            <person name="Baldrian P."/>
            <person name="Stursova M."/>
            <person name="Weitz H."/>
            <person name="Taylor A."/>
            <person name="Grigoriev I.V."/>
            <person name="Nagy L.G."/>
            <person name="Martin F."/>
            <person name="Kauserud H."/>
        </authorList>
    </citation>
    <scope>NUCLEOTIDE SEQUENCE</scope>
    <source>
        <strain evidence="2">CBHHK182m</strain>
    </source>
</reference>
<sequence>MSHILYRPTNLAAVSDGRIIRKMDRLLSQASPRCTKVDLWTNSSETMLSLMTLLASADVDSLESLSLSCTAFVENDTSCTILYSAPPTPFDGRLSFLKELSLFGVTFDWAKIDRLPSITHLALRSITRSGSPTSAQFIAICSSAPRLESIMLKDVGCDTFPGTDGVTELAAVTRLEVSFGAGPYAETTRLYNLLRCIRLPSLISLKASFFSQPSVHAFAGSDFFAAAREISFAGSCLFQFAERPPSGYSTCLGELFFGVVSFDSNLIGFGPAVSCAGPFDVRMDNGLPLLESVIYESESPVTEFTVERYHLVDFKFVEANFSYPSKLAKESREGKVWEGVAGGSNPGAGSTAMSGHGQSLDVTNGIQISAD</sequence>
<accession>A0AAD7J180</accession>
<evidence type="ECO:0000313" key="3">
    <source>
        <dbReference type="Proteomes" id="UP001215598"/>
    </source>
</evidence>
<dbReference type="EMBL" id="JARKIB010000057">
    <property type="protein sequence ID" value="KAJ7752948.1"/>
    <property type="molecule type" value="Genomic_DNA"/>
</dbReference>
<comment type="caution">
    <text evidence="2">The sequence shown here is derived from an EMBL/GenBank/DDBJ whole genome shotgun (WGS) entry which is preliminary data.</text>
</comment>
<proteinExistence type="predicted"/>
<name>A0AAD7J180_9AGAR</name>
<dbReference type="Proteomes" id="UP001215598">
    <property type="component" value="Unassembled WGS sequence"/>
</dbReference>
<evidence type="ECO:0000313" key="2">
    <source>
        <dbReference type="EMBL" id="KAJ7752948.1"/>
    </source>
</evidence>
<keyword evidence="3" id="KW-1185">Reference proteome</keyword>
<organism evidence="2 3">
    <name type="scientific">Mycena metata</name>
    <dbReference type="NCBI Taxonomy" id="1033252"/>
    <lineage>
        <taxon>Eukaryota</taxon>
        <taxon>Fungi</taxon>
        <taxon>Dikarya</taxon>
        <taxon>Basidiomycota</taxon>
        <taxon>Agaricomycotina</taxon>
        <taxon>Agaricomycetes</taxon>
        <taxon>Agaricomycetidae</taxon>
        <taxon>Agaricales</taxon>
        <taxon>Marasmiineae</taxon>
        <taxon>Mycenaceae</taxon>
        <taxon>Mycena</taxon>
    </lineage>
</organism>
<gene>
    <name evidence="2" type="ORF">B0H16DRAFT_1459666</name>
</gene>
<dbReference type="AlphaFoldDB" id="A0AAD7J180"/>